<organism evidence="2 3">
    <name type="scientific">Sus scrofa</name>
    <name type="common">Pig</name>
    <dbReference type="NCBI Taxonomy" id="9823"/>
    <lineage>
        <taxon>Eukaryota</taxon>
        <taxon>Metazoa</taxon>
        <taxon>Chordata</taxon>
        <taxon>Craniata</taxon>
        <taxon>Vertebrata</taxon>
        <taxon>Euteleostomi</taxon>
        <taxon>Mammalia</taxon>
        <taxon>Eutheria</taxon>
        <taxon>Laurasiatheria</taxon>
        <taxon>Artiodactyla</taxon>
        <taxon>Suina</taxon>
        <taxon>Suidae</taxon>
        <taxon>Sus</taxon>
    </lineage>
</organism>
<reference evidence="2" key="2">
    <citation type="submission" date="2025-08" db="UniProtKB">
        <authorList>
            <consortium name="Ensembl"/>
        </authorList>
    </citation>
    <scope>IDENTIFICATION</scope>
</reference>
<feature type="compositionally biased region" description="Polar residues" evidence="1">
    <location>
        <begin position="106"/>
        <end position="122"/>
    </location>
</feature>
<dbReference type="AlphaFoldDB" id="A0A4X1TY61"/>
<accession>A0A4X1TY61</accession>
<protein>
    <submittedName>
        <fullName evidence="2">Uncharacterized protein</fullName>
    </submittedName>
</protein>
<feature type="region of interest" description="Disordered" evidence="1">
    <location>
        <begin position="34"/>
        <end position="122"/>
    </location>
</feature>
<evidence type="ECO:0000313" key="3">
    <source>
        <dbReference type="Proteomes" id="UP000314985"/>
    </source>
</evidence>
<dbReference type="Ensembl" id="ENSSSCT00070025810.1">
    <property type="protein sequence ID" value="ENSSSCP00070021414.1"/>
    <property type="gene ID" value="ENSSSCG00070013233.1"/>
</dbReference>
<dbReference type="Proteomes" id="UP000314985">
    <property type="component" value="Chromosome 1"/>
</dbReference>
<reference evidence="2 3" key="1">
    <citation type="submission" date="2017-08" db="EMBL/GenBank/DDBJ databases">
        <title>USMARCv1.0.</title>
        <authorList>
            <person name="Hannum G.I."/>
            <person name="Koren S."/>
            <person name="Schroeder S.G."/>
            <person name="Chin S.C."/>
            <person name="Nonneman D.J."/>
            <person name="Becker S.A."/>
            <person name="Rosen B.D."/>
            <person name="Bickhart D.M."/>
            <person name="Putnam N.H."/>
            <person name="Green R.E."/>
            <person name="Tuggle C.K."/>
            <person name="Liu H."/>
            <person name="Rohrer G.A."/>
            <person name="Warr A."/>
            <person name="Hall R."/>
            <person name="Kim K."/>
            <person name="Hume D.A."/>
            <person name="Talbot R."/>
            <person name="Chow W."/>
            <person name="Howe K."/>
            <person name="Schwartz A.S."/>
            <person name="Watson M."/>
            <person name="Archibald A.L."/>
            <person name="Phillippy A.M."/>
            <person name="Smith T.P.L."/>
        </authorList>
    </citation>
    <scope>NUCLEOTIDE SEQUENCE [LARGE SCALE GENOMIC DNA]</scope>
</reference>
<evidence type="ECO:0000313" key="2">
    <source>
        <dbReference type="Ensembl" id="ENSSSCP00070021414.1"/>
    </source>
</evidence>
<name>A0A4X1TY61_PIG</name>
<proteinExistence type="predicted"/>
<evidence type="ECO:0000256" key="1">
    <source>
        <dbReference type="SAM" id="MobiDB-lite"/>
    </source>
</evidence>
<sequence>MQNRWKQLQRAQGHQATASRLFFRAWQSWRAKCSQTPSTVGLAGKDGEAGAQGPPGLTSPTLGKPSEQGAPGDLGVPGPSGARGERDFPNKHGKANPPGPAGFAGQRSNPCHSSDNAGFLTS</sequence>